<evidence type="ECO:0000256" key="3">
    <source>
        <dbReference type="ARBA" id="ARBA00004524"/>
    </source>
</evidence>
<dbReference type="PANTHER" id="PTHR23023">
    <property type="entry name" value="DIMETHYLANILINE MONOOXYGENASE"/>
    <property type="match status" value="1"/>
</dbReference>
<keyword evidence="37" id="KW-1185">Reference proteome</keyword>
<comment type="catalytic activity">
    <reaction evidence="26">
        <text>hypotaurine + NADPH + O2 + H(+) = taurine + NADP(+) + H2O</text>
        <dbReference type="Rhea" id="RHEA:69819"/>
        <dbReference type="ChEBI" id="CHEBI:15377"/>
        <dbReference type="ChEBI" id="CHEBI:15378"/>
        <dbReference type="ChEBI" id="CHEBI:15379"/>
        <dbReference type="ChEBI" id="CHEBI:57783"/>
        <dbReference type="ChEBI" id="CHEBI:57853"/>
        <dbReference type="ChEBI" id="CHEBI:58349"/>
        <dbReference type="ChEBI" id="CHEBI:507393"/>
        <dbReference type="EC" id="1.14.13.8"/>
    </reaction>
    <physiologicalReaction direction="left-to-right" evidence="26">
        <dbReference type="Rhea" id="RHEA:69820"/>
    </physiologicalReaction>
</comment>
<evidence type="ECO:0000256" key="12">
    <source>
        <dbReference type="ARBA" id="ARBA00022857"/>
    </source>
</evidence>
<dbReference type="Gene3D" id="3.50.50.60">
    <property type="entry name" value="FAD/NAD(P)-binding domain"/>
    <property type="match status" value="2"/>
</dbReference>
<dbReference type="InterPro" id="IPR002257">
    <property type="entry name" value="Flavin_mOase_5"/>
</dbReference>
<dbReference type="InterPro" id="IPR000960">
    <property type="entry name" value="Flavin_mOase"/>
</dbReference>
<comment type="catalytic activity">
    <reaction evidence="21">
        <text>hexan-3-one + NADPH + O2 + H(+) = propyl propanoate + NADP(+) + H2O</text>
        <dbReference type="Rhea" id="RHEA:54848"/>
        <dbReference type="ChEBI" id="CHEBI:15377"/>
        <dbReference type="ChEBI" id="CHEBI:15378"/>
        <dbReference type="ChEBI" id="CHEBI:15379"/>
        <dbReference type="ChEBI" id="CHEBI:57783"/>
        <dbReference type="ChEBI" id="CHEBI:58349"/>
        <dbReference type="ChEBI" id="CHEBI:89828"/>
        <dbReference type="ChEBI" id="CHEBI:89891"/>
    </reaction>
    <physiologicalReaction direction="left-to-right" evidence="21">
        <dbReference type="Rhea" id="RHEA:54849"/>
    </physiologicalReaction>
</comment>
<evidence type="ECO:0000256" key="31">
    <source>
        <dbReference type="ARBA" id="ARBA00049443"/>
    </source>
</evidence>
<keyword evidence="6" id="KW-0597">Phosphoprotein</keyword>
<dbReference type="EC" id="1.-.-.-" evidence="34"/>
<keyword evidence="13 35" id="KW-1133">Transmembrane helix</keyword>
<dbReference type="GO" id="GO:0005789">
    <property type="term" value="C:endoplasmic reticulum membrane"/>
    <property type="evidence" value="ECO:0007669"/>
    <property type="project" value="UniProtKB-SubCell"/>
</dbReference>
<comment type="catalytic activity">
    <reaction evidence="20">
        <text>hypotaurine + NADH + O2 + H(+) = taurine + NAD(+) + H2O</text>
        <dbReference type="Rhea" id="RHEA:74111"/>
        <dbReference type="ChEBI" id="CHEBI:15377"/>
        <dbReference type="ChEBI" id="CHEBI:15378"/>
        <dbReference type="ChEBI" id="CHEBI:15379"/>
        <dbReference type="ChEBI" id="CHEBI:57540"/>
        <dbReference type="ChEBI" id="CHEBI:57853"/>
        <dbReference type="ChEBI" id="CHEBI:57945"/>
        <dbReference type="ChEBI" id="CHEBI:507393"/>
        <dbReference type="EC" id="1.14.13.8"/>
    </reaction>
    <physiologicalReaction direction="left-to-right" evidence="20">
        <dbReference type="Rhea" id="RHEA:74112"/>
    </physiologicalReaction>
</comment>
<dbReference type="Pfam" id="PF00743">
    <property type="entry name" value="FMO-like"/>
    <property type="match status" value="1"/>
</dbReference>
<evidence type="ECO:0000256" key="8">
    <source>
        <dbReference type="ARBA" id="ARBA00022692"/>
    </source>
</evidence>
<evidence type="ECO:0000256" key="18">
    <source>
        <dbReference type="ARBA" id="ARBA00045722"/>
    </source>
</evidence>
<organism evidence="36 37">
    <name type="scientific">Littorina saxatilis</name>
    <dbReference type="NCBI Taxonomy" id="31220"/>
    <lineage>
        <taxon>Eukaryota</taxon>
        <taxon>Metazoa</taxon>
        <taxon>Spiralia</taxon>
        <taxon>Lophotrochozoa</taxon>
        <taxon>Mollusca</taxon>
        <taxon>Gastropoda</taxon>
        <taxon>Caenogastropoda</taxon>
        <taxon>Littorinimorpha</taxon>
        <taxon>Littorinoidea</taxon>
        <taxon>Littorinidae</taxon>
        <taxon>Littorina</taxon>
    </lineage>
</organism>
<comment type="function">
    <text evidence="19">Broad spectrum monooxygenase that catalyzes the oxygenation of a wide variety of nitrogen- and sulfur-containing compounds including xenobiotics. Catalyzes the S-oxygenation of hypotaurine to produce taurine, an organic osmolyte involved in cell volume regulation as well as a variety of cytoprotective and developmental processes. In vitro, catalyzes the N-oxygenation of trimethylamine (TMA) to produce trimethylamine N-oxide (TMAO) and could therefore participate to the detoxification of this compound that is generated by the action of gut microbiota from dietary precursors such as choline, choline containing compounds, betaine or L-carnitine.</text>
</comment>
<dbReference type="GO" id="GO:0050660">
    <property type="term" value="F:flavin adenine dinucleotide binding"/>
    <property type="evidence" value="ECO:0007669"/>
    <property type="project" value="InterPro"/>
</dbReference>
<comment type="catalytic activity">
    <reaction evidence="32">
        <text>octan-3-one + NADPH + O2 + H(+) = pentyl propanoate + NADP(+) + H2O</text>
        <dbReference type="Rhea" id="RHEA:54840"/>
        <dbReference type="ChEBI" id="CHEBI:15377"/>
        <dbReference type="ChEBI" id="CHEBI:15378"/>
        <dbReference type="ChEBI" id="CHEBI:15379"/>
        <dbReference type="ChEBI" id="CHEBI:57783"/>
        <dbReference type="ChEBI" id="CHEBI:58349"/>
        <dbReference type="ChEBI" id="CHEBI:80946"/>
        <dbReference type="ChEBI" id="CHEBI:87373"/>
    </reaction>
    <physiologicalReaction direction="left-to-right" evidence="32">
        <dbReference type="Rhea" id="RHEA:54841"/>
    </physiologicalReaction>
</comment>
<evidence type="ECO:0000313" key="36">
    <source>
        <dbReference type="EMBL" id="KAK7094773.1"/>
    </source>
</evidence>
<dbReference type="GO" id="GO:0034899">
    <property type="term" value="F:trimethylamine monooxygenase activity"/>
    <property type="evidence" value="ECO:0007669"/>
    <property type="project" value="UniProtKB-EC"/>
</dbReference>
<evidence type="ECO:0000256" key="29">
    <source>
        <dbReference type="ARBA" id="ARBA00048989"/>
    </source>
</evidence>
<sequence length="538" mass="60706">MPGREVKRVAVIGGGCSGLAAIKSCVDEGLQPVCYERTDQLGGLWNYTQHVREGQGCVMRSTVINTSKEMMCYSDFPIPQHYPNFMHNSQVWQYFQDYAKHFDLNQHITYNTEVLLVKPAPDFDDTGRWNLKVLDHKSDEESTETFDAVFVCTGHHAQKNEPSFPGLADFKGEVIHSHDYREPSRFMDKRMLIIGIGNSGGDMAVELSRQGQVFLSTRRGTWVLNRIGPKGLPGDIVLTRRTTNVLMNLLPMSVINYIAKGHLEQKLDHNLYGLAAEFPPLAQHPLSNEDLANRIICGKVKVKTDVKRFTATGVEFVDGTFEDNIDAVFLATGYRFGFPFMDKSVVDVKENRLPFYKYMFPPDQKHHTLAIIGCIQPLGAIMPIAELQCRLAARVFKGDVKLPSASEMWEDIQAKEAAMAKRYVKSPRHTIQVDYVSFMDELAELNGCKPDIVALFKKDPTLALQVFFGPCTPYQYRLTGPGQWQGARQAILTTMDRVRYPLATRPVPPPPGKFGLQRIVVWLVALVILWFLLQAIFA</sequence>
<accession>A0AAN9G431</accession>
<keyword evidence="14 33" id="KW-0560">Oxidoreductase</keyword>
<evidence type="ECO:0000256" key="7">
    <source>
        <dbReference type="ARBA" id="ARBA00022630"/>
    </source>
</evidence>
<dbReference type="SUPFAM" id="SSF51905">
    <property type="entry name" value="FAD/NAD(P)-binding domain"/>
    <property type="match status" value="2"/>
</dbReference>
<evidence type="ECO:0000256" key="34">
    <source>
        <dbReference type="RuleBase" id="RU361177"/>
    </source>
</evidence>
<evidence type="ECO:0000256" key="11">
    <source>
        <dbReference type="ARBA" id="ARBA00022848"/>
    </source>
</evidence>
<keyword evidence="15 33" id="KW-0503">Monooxygenase</keyword>
<evidence type="ECO:0000313" key="37">
    <source>
        <dbReference type="Proteomes" id="UP001374579"/>
    </source>
</evidence>
<comment type="function">
    <text evidence="18">Acts as a Baeyer-Villiger monooxygenase on a broad range of substrates. Catalyzes the insertion of an oxygen atom into a carbon-carbon bond adjacent to a carbonyl, which converts ketones to esters. Active on diverse carbonyl compounds, whereas soft nucleophiles are mostly non- or poorly reactive. In contrast with other forms of FMO it is non- or poorly active on 'classical' substrates such as drugs, pesticides, and dietary components containing soft nucleophilic heteroatoms. Able to oxidize drug molecules bearing a carbonyl group on an aliphatic chain, such as nabumetone and pentoxifylline. Also, in the absence of substrates, shows slow but yet significant NADPH oxidase activity. Acts as a positive modulator of cholesterol biosynthesis as well as glucose homeostasis, promoting metabolic aging via pleiotropic effects.</text>
</comment>
<dbReference type="FunFam" id="3.50.50.60:FF:000159">
    <property type="entry name" value="Dimethylaniline monooxygenase [N-oxide-forming]"/>
    <property type="match status" value="1"/>
</dbReference>
<dbReference type="PRINTS" id="PR01125">
    <property type="entry name" value="FMOXYGENASE5"/>
</dbReference>
<dbReference type="PRINTS" id="PR00370">
    <property type="entry name" value="FMOXYGENASE"/>
</dbReference>
<comment type="catalytic activity">
    <reaction evidence="25">
        <text>hexan-3-one + NADPH + O2 + H(+) = ethyl butanoate + NADP(+) + H2O</text>
        <dbReference type="Rhea" id="RHEA:54844"/>
        <dbReference type="ChEBI" id="CHEBI:15377"/>
        <dbReference type="ChEBI" id="CHEBI:15378"/>
        <dbReference type="ChEBI" id="CHEBI:15379"/>
        <dbReference type="ChEBI" id="CHEBI:57783"/>
        <dbReference type="ChEBI" id="CHEBI:58349"/>
        <dbReference type="ChEBI" id="CHEBI:88764"/>
        <dbReference type="ChEBI" id="CHEBI:89891"/>
    </reaction>
    <physiologicalReaction direction="left-to-right" evidence="25">
        <dbReference type="Rhea" id="RHEA:54845"/>
    </physiologicalReaction>
</comment>
<comment type="catalytic activity">
    <reaction evidence="29">
        <text>(2E)-geranial + NADPH + O2 + H(+) = (1E)-2,6-dimethylhepta-1,5-dien-1-yl formate + NADP(+) + H2O</text>
        <dbReference type="Rhea" id="RHEA:54860"/>
        <dbReference type="ChEBI" id="CHEBI:15377"/>
        <dbReference type="ChEBI" id="CHEBI:15378"/>
        <dbReference type="ChEBI" id="CHEBI:15379"/>
        <dbReference type="ChEBI" id="CHEBI:16980"/>
        <dbReference type="ChEBI" id="CHEBI:57783"/>
        <dbReference type="ChEBI" id="CHEBI:58349"/>
        <dbReference type="ChEBI" id="CHEBI:138375"/>
    </reaction>
    <physiologicalReaction direction="left-to-right" evidence="29">
        <dbReference type="Rhea" id="RHEA:54861"/>
    </physiologicalReaction>
</comment>
<evidence type="ECO:0000256" key="32">
    <source>
        <dbReference type="ARBA" id="ARBA00049475"/>
    </source>
</evidence>
<comment type="cofactor">
    <cofactor evidence="1 33 34">
        <name>FAD</name>
        <dbReference type="ChEBI" id="CHEBI:57692"/>
    </cofactor>
</comment>
<evidence type="ECO:0000256" key="9">
    <source>
        <dbReference type="ARBA" id="ARBA00022824"/>
    </source>
</evidence>
<evidence type="ECO:0000256" key="10">
    <source>
        <dbReference type="ARBA" id="ARBA00022827"/>
    </source>
</evidence>
<keyword evidence="5" id="KW-0488">Methylation</keyword>
<keyword evidence="12 33" id="KW-0521">NADP</keyword>
<comment type="catalytic activity">
    <reaction evidence="24">
        <text>NADPH + O2 + H(+) = H2O2 + NADP(+)</text>
        <dbReference type="Rhea" id="RHEA:11260"/>
        <dbReference type="ChEBI" id="CHEBI:15378"/>
        <dbReference type="ChEBI" id="CHEBI:15379"/>
        <dbReference type="ChEBI" id="CHEBI:16240"/>
        <dbReference type="ChEBI" id="CHEBI:57783"/>
        <dbReference type="ChEBI" id="CHEBI:58349"/>
        <dbReference type="EC" id="1.6.3.1"/>
    </reaction>
    <physiologicalReaction direction="left-to-right" evidence="24">
        <dbReference type="Rhea" id="RHEA:11261"/>
    </physiologicalReaction>
</comment>
<keyword evidence="9 33" id="KW-0256">Endoplasmic reticulum</keyword>
<evidence type="ECO:0000256" key="33">
    <source>
        <dbReference type="PIRNR" id="PIRNR000332"/>
    </source>
</evidence>
<comment type="catalytic activity">
    <reaction evidence="28">
        <text>octan-3-one + NADPH + O2 + H(+) = ethyl hexanoate + NADP(+) + H2O</text>
        <dbReference type="Rhea" id="RHEA:54856"/>
        <dbReference type="ChEBI" id="CHEBI:15377"/>
        <dbReference type="ChEBI" id="CHEBI:15378"/>
        <dbReference type="ChEBI" id="CHEBI:15379"/>
        <dbReference type="ChEBI" id="CHEBI:57783"/>
        <dbReference type="ChEBI" id="CHEBI:58349"/>
        <dbReference type="ChEBI" id="CHEBI:80946"/>
        <dbReference type="ChEBI" id="CHEBI:86055"/>
    </reaction>
    <physiologicalReaction direction="left-to-right" evidence="28">
        <dbReference type="Rhea" id="RHEA:54857"/>
    </physiologicalReaction>
</comment>
<keyword evidence="10 33" id="KW-0274">FAD</keyword>
<evidence type="ECO:0000256" key="1">
    <source>
        <dbReference type="ARBA" id="ARBA00001974"/>
    </source>
</evidence>
<evidence type="ECO:0000256" key="22">
    <source>
        <dbReference type="ARBA" id="ARBA00047574"/>
    </source>
</evidence>
<evidence type="ECO:0000256" key="6">
    <source>
        <dbReference type="ARBA" id="ARBA00022553"/>
    </source>
</evidence>
<comment type="catalytic activity">
    <reaction evidence="30">
        <text>heptan-4-one + NADPH + O2 + H(+) = propyl butanoate + NADP(+) + H2O</text>
        <dbReference type="Rhea" id="RHEA:54852"/>
        <dbReference type="ChEBI" id="CHEBI:15377"/>
        <dbReference type="ChEBI" id="CHEBI:15378"/>
        <dbReference type="ChEBI" id="CHEBI:15379"/>
        <dbReference type="ChEBI" id="CHEBI:57783"/>
        <dbReference type="ChEBI" id="CHEBI:58349"/>
        <dbReference type="ChEBI" id="CHEBI:89484"/>
        <dbReference type="ChEBI" id="CHEBI:89719"/>
    </reaction>
    <physiologicalReaction direction="left-to-right" evidence="30">
        <dbReference type="Rhea" id="RHEA:54853"/>
    </physiologicalReaction>
</comment>
<comment type="caution">
    <text evidence="36">The sequence shown here is derived from an EMBL/GenBank/DDBJ whole genome shotgun (WGS) entry which is preliminary data.</text>
</comment>
<dbReference type="GO" id="GO:0050661">
    <property type="term" value="F:NADP binding"/>
    <property type="evidence" value="ECO:0007669"/>
    <property type="project" value="InterPro"/>
</dbReference>
<dbReference type="InterPro" id="IPR036188">
    <property type="entry name" value="FAD/NAD-bd_sf"/>
</dbReference>
<evidence type="ECO:0000256" key="27">
    <source>
        <dbReference type="ARBA" id="ARBA00048088"/>
    </source>
</evidence>
<evidence type="ECO:0000256" key="2">
    <source>
        <dbReference type="ARBA" id="ARBA00004389"/>
    </source>
</evidence>
<evidence type="ECO:0000256" key="14">
    <source>
        <dbReference type="ARBA" id="ARBA00023002"/>
    </source>
</evidence>
<evidence type="ECO:0000256" key="20">
    <source>
        <dbReference type="ARBA" id="ARBA00047338"/>
    </source>
</evidence>
<dbReference type="EMBL" id="JBAMIC010000018">
    <property type="protein sequence ID" value="KAK7094773.1"/>
    <property type="molecule type" value="Genomic_DNA"/>
</dbReference>
<comment type="subcellular location">
    <subcellularLocation>
        <location evidence="2">Endoplasmic reticulum membrane</location>
        <topology evidence="2">Single-pass membrane protein</topology>
    </subcellularLocation>
    <subcellularLocation>
        <location evidence="3">Microsome membrane</location>
    </subcellularLocation>
</comment>
<comment type="catalytic activity">
    <reaction evidence="31">
        <text>N,N-dimethylaniline + NADPH + O2 + H(+) = N,N-dimethylaniline N-oxide + NADP(+) + H2O</text>
        <dbReference type="Rhea" id="RHEA:24468"/>
        <dbReference type="ChEBI" id="CHEBI:15377"/>
        <dbReference type="ChEBI" id="CHEBI:15378"/>
        <dbReference type="ChEBI" id="CHEBI:15379"/>
        <dbReference type="ChEBI" id="CHEBI:16269"/>
        <dbReference type="ChEBI" id="CHEBI:17735"/>
        <dbReference type="ChEBI" id="CHEBI:57783"/>
        <dbReference type="ChEBI" id="CHEBI:58349"/>
        <dbReference type="EC" id="1.14.13.8"/>
    </reaction>
    <physiologicalReaction direction="left-to-right" evidence="31">
        <dbReference type="Rhea" id="RHEA:24469"/>
    </physiologicalReaction>
</comment>
<dbReference type="InterPro" id="IPR020946">
    <property type="entry name" value="Flavin_mOase-like"/>
</dbReference>
<keyword evidence="8 35" id="KW-0812">Transmembrane</keyword>
<comment type="catalytic activity">
    <reaction evidence="22">
        <text>heptan-2-one + NADPH + O2 + H(+) = pentyl acetate + NADP(+) + H2O</text>
        <dbReference type="Rhea" id="RHEA:54836"/>
        <dbReference type="ChEBI" id="CHEBI:5672"/>
        <dbReference type="ChEBI" id="CHEBI:15377"/>
        <dbReference type="ChEBI" id="CHEBI:15378"/>
        <dbReference type="ChEBI" id="CHEBI:15379"/>
        <dbReference type="ChEBI" id="CHEBI:57783"/>
        <dbReference type="ChEBI" id="CHEBI:58349"/>
        <dbReference type="ChEBI" id="CHEBI:87362"/>
    </reaction>
    <physiologicalReaction direction="left-to-right" evidence="22">
        <dbReference type="Rhea" id="RHEA:54837"/>
    </physiologicalReaction>
</comment>
<evidence type="ECO:0000256" key="21">
    <source>
        <dbReference type="ARBA" id="ARBA00047426"/>
    </source>
</evidence>
<evidence type="ECO:0000256" key="30">
    <source>
        <dbReference type="ARBA" id="ARBA00048990"/>
    </source>
</evidence>
<comment type="catalytic activity">
    <reaction evidence="27">
        <text>trimethylamine + NADPH + O2 = trimethylamine N-oxide + NADP(+) + H2O</text>
        <dbReference type="Rhea" id="RHEA:31979"/>
        <dbReference type="ChEBI" id="CHEBI:15377"/>
        <dbReference type="ChEBI" id="CHEBI:15379"/>
        <dbReference type="ChEBI" id="CHEBI:15724"/>
        <dbReference type="ChEBI" id="CHEBI:57783"/>
        <dbReference type="ChEBI" id="CHEBI:58349"/>
        <dbReference type="ChEBI" id="CHEBI:58389"/>
        <dbReference type="EC" id="1.14.13.148"/>
    </reaction>
    <physiologicalReaction direction="left-to-right" evidence="27">
        <dbReference type="Rhea" id="RHEA:31980"/>
    </physiologicalReaction>
</comment>
<dbReference type="GO" id="GO:0016174">
    <property type="term" value="F:NAD(P)H oxidase H2O2-forming activity"/>
    <property type="evidence" value="ECO:0007669"/>
    <property type="project" value="UniProtKB-EC"/>
</dbReference>
<evidence type="ECO:0000256" key="24">
    <source>
        <dbReference type="ARBA" id="ARBA00047864"/>
    </source>
</evidence>
<evidence type="ECO:0000256" key="25">
    <source>
        <dbReference type="ARBA" id="ARBA00047977"/>
    </source>
</evidence>
<dbReference type="GO" id="GO:0006629">
    <property type="term" value="P:lipid metabolic process"/>
    <property type="evidence" value="ECO:0007669"/>
    <property type="project" value="UniProtKB-KW"/>
</dbReference>
<dbReference type="Proteomes" id="UP001374579">
    <property type="component" value="Unassembled WGS sequence"/>
</dbReference>
<comment type="catalytic activity">
    <reaction evidence="23">
        <text>sulcatone + NADPH + O2 + H(+) = 4-methylpent-3-en-1-yl acetate + NADP(+) + H2O</text>
        <dbReference type="Rhea" id="RHEA:54864"/>
        <dbReference type="ChEBI" id="CHEBI:15377"/>
        <dbReference type="ChEBI" id="CHEBI:15378"/>
        <dbReference type="ChEBI" id="CHEBI:15379"/>
        <dbReference type="ChEBI" id="CHEBI:16310"/>
        <dbReference type="ChEBI" id="CHEBI:57783"/>
        <dbReference type="ChEBI" id="CHEBI:58349"/>
        <dbReference type="ChEBI" id="CHEBI:138373"/>
    </reaction>
    <physiologicalReaction direction="left-to-right" evidence="23">
        <dbReference type="Rhea" id="RHEA:54865"/>
    </physiologicalReaction>
</comment>
<evidence type="ECO:0000256" key="19">
    <source>
        <dbReference type="ARBA" id="ARBA00045957"/>
    </source>
</evidence>
<evidence type="ECO:0000256" key="5">
    <source>
        <dbReference type="ARBA" id="ARBA00022481"/>
    </source>
</evidence>
<dbReference type="GO" id="GO:0004499">
    <property type="term" value="F:N,N-dimethylaniline monooxygenase activity"/>
    <property type="evidence" value="ECO:0007669"/>
    <property type="project" value="UniProtKB-UniRule"/>
</dbReference>
<reference evidence="36 37" key="1">
    <citation type="submission" date="2024-02" db="EMBL/GenBank/DDBJ databases">
        <title>Chromosome-scale genome assembly of the rough periwinkle Littorina saxatilis.</title>
        <authorList>
            <person name="De Jode A."/>
            <person name="Faria R."/>
            <person name="Formenti G."/>
            <person name="Sims Y."/>
            <person name="Smith T.P."/>
            <person name="Tracey A."/>
            <person name="Wood J.M.D."/>
            <person name="Zagrodzka Z.B."/>
            <person name="Johannesson K."/>
            <person name="Butlin R.K."/>
            <person name="Leder E.H."/>
        </authorList>
    </citation>
    <scope>NUCLEOTIDE SEQUENCE [LARGE SCALE GENOMIC DNA]</scope>
    <source>
        <strain evidence="36">Snail1</strain>
        <tissue evidence="36">Muscle</tissue>
    </source>
</reference>
<keyword evidence="7 33" id="KW-0285">Flavoprotein</keyword>
<evidence type="ECO:0000256" key="23">
    <source>
        <dbReference type="ARBA" id="ARBA00047855"/>
    </source>
</evidence>
<gene>
    <name evidence="36" type="ORF">V1264_006276</name>
</gene>
<feature type="transmembrane region" description="Helical" evidence="35">
    <location>
        <begin position="519"/>
        <end position="537"/>
    </location>
</feature>
<evidence type="ECO:0000256" key="13">
    <source>
        <dbReference type="ARBA" id="ARBA00022989"/>
    </source>
</evidence>
<dbReference type="AlphaFoldDB" id="A0AAN9G431"/>
<evidence type="ECO:0000256" key="26">
    <source>
        <dbReference type="ARBA" id="ARBA00048041"/>
    </source>
</evidence>
<evidence type="ECO:0000256" key="17">
    <source>
        <dbReference type="ARBA" id="ARBA00023136"/>
    </source>
</evidence>
<proteinExistence type="inferred from homology"/>
<evidence type="ECO:0000256" key="28">
    <source>
        <dbReference type="ARBA" id="ARBA00048459"/>
    </source>
</evidence>
<evidence type="ECO:0000256" key="15">
    <source>
        <dbReference type="ARBA" id="ARBA00023033"/>
    </source>
</evidence>
<keyword evidence="11" id="KW-0492">Microsome</keyword>
<dbReference type="InterPro" id="IPR050346">
    <property type="entry name" value="FMO-like"/>
</dbReference>
<dbReference type="PIRSF" id="PIRSF000332">
    <property type="entry name" value="FMO"/>
    <property type="match status" value="1"/>
</dbReference>
<evidence type="ECO:0000256" key="4">
    <source>
        <dbReference type="ARBA" id="ARBA00009183"/>
    </source>
</evidence>
<protein>
    <recommendedName>
        <fullName evidence="34">Flavin-containing monooxygenase</fullName>
        <ecNumber evidence="34">1.-.-.-</ecNumber>
    </recommendedName>
</protein>
<name>A0AAN9G431_9CAEN</name>
<keyword evidence="16" id="KW-0443">Lipid metabolism</keyword>
<comment type="similarity">
    <text evidence="4 33 34">Belongs to the FMO family.</text>
</comment>
<evidence type="ECO:0000256" key="16">
    <source>
        <dbReference type="ARBA" id="ARBA00023098"/>
    </source>
</evidence>
<evidence type="ECO:0000256" key="35">
    <source>
        <dbReference type="SAM" id="Phobius"/>
    </source>
</evidence>
<keyword evidence="17 33" id="KW-0472">Membrane</keyword>